<feature type="domain" description="Magnesium transporter MgtE intracellular" evidence="3">
    <location>
        <begin position="131"/>
        <end position="196"/>
    </location>
</feature>
<accession>A0A0M4G7L3</accession>
<keyword evidence="2" id="KW-0472">Membrane</keyword>
<reference evidence="5" key="1">
    <citation type="submission" date="2015-08" db="EMBL/GenBank/DDBJ databases">
        <title>Genome sequencing project for genomic taxonomy and phylogenomics of Bacillus-like bacteria.</title>
        <authorList>
            <person name="Liu B."/>
            <person name="Wang J."/>
            <person name="Zhu Y."/>
            <person name="Liu G."/>
            <person name="Chen Q."/>
            <person name="Chen Z."/>
            <person name="Lan J."/>
            <person name="Che J."/>
            <person name="Ge C."/>
            <person name="Shi H."/>
            <person name="Pan Z."/>
            <person name="Liu X."/>
        </authorList>
    </citation>
    <scope>NUCLEOTIDE SEQUENCE [LARGE SCALE GENOMIC DNA]</scope>
    <source>
        <strain evidence="5">FJAT-4402</strain>
    </source>
</reference>
<feature type="compositionally biased region" description="Acidic residues" evidence="1">
    <location>
        <begin position="124"/>
        <end position="134"/>
    </location>
</feature>
<reference evidence="4 5" key="2">
    <citation type="journal article" date="2016" name="Int. J. Syst. Evol. Microbiol.">
        <title>Bacillus gobiensis sp. nov., isolated from a soil sample.</title>
        <authorList>
            <person name="Liu B."/>
            <person name="Liu G.H."/>
            <person name="Cetin S."/>
            <person name="Schumann P."/>
            <person name="Pan Z.Z."/>
            <person name="Chen Q.Q."/>
        </authorList>
    </citation>
    <scope>NUCLEOTIDE SEQUENCE [LARGE SCALE GENOMIC DNA]</scope>
    <source>
        <strain evidence="4 5">FJAT-4402</strain>
    </source>
</reference>
<sequence length="196" mass="22092">MSAKKKESGKFQWFLFVILIPLVFAVVLSIVLLQLLNVDLSAPLQNTASKLPVVKELITDKKPADKSAAPKNDEEKQKLKKTIEDQTKQLSILESDLKTSQDEIDRLNQKIRSMENLDQKNDNEPSDEANESSEEDKLVTIYESMTGSKAAKILAELNDEEALNILKKMSNKKLTEILSQMKPEDAARFTTKLSEN</sequence>
<evidence type="ECO:0000259" key="3">
    <source>
        <dbReference type="Pfam" id="PF03448"/>
    </source>
</evidence>
<evidence type="ECO:0000313" key="5">
    <source>
        <dbReference type="Proteomes" id="UP000067625"/>
    </source>
</evidence>
<dbReference type="Proteomes" id="UP000067625">
    <property type="component" value="Chromosome"/>
</dbReference>
<feature type="compositionally biased region" description="Basic and acidic residues" evidence="1">
    <location>
        <begin position="113"/>
        <end position="123"/>
    </location>
</feature>
<dbReference type="Gene3D" id="1.25.60.10">
    <property type="entry name" value="MgtE N-terminal domain-like"/>
    <property type="match status" value="1"/>
</dbReference>
<feature type="region of interest" description="Disordered" evidence="1">
    <location>
        <begin position="62"/>
        <end position="82"/>
    </location>
</feature>
<feature type="transmembrane region" description="Helical" evidence="2">
    <location>
        <begin position="12"/>
        <end position="36"/>
    </location>
</feature>
<dbReference type="Pfam" id="PF03448">
    <property type="entry name" value="MgtE_N"/>
    <property type="match status" value="1"/>
</dbReference>
<evidence type="ECO:0000256" key="1">
    <source>
        <dbReference type="SAM" id="MobiDB-lite"/>
    </source>
</evidence>
<feature type="compositionally biased region" description="Basic and acidic residues" evidence="1">
    <location>
        <begin position="71"/>
        <end position="82"/>
    </location>
</feature>
<organism evidence="4 5">
    <name type="scientific">Bacillus gobiensis</name>
    <dbReference type="NCBI Taxonomy" id="1441095"/>
    <lineage>
        <taxon>Bacteria</taxon>
        <taxon>Bacillati</taxon>
        <taxon>Bacillota</taxon>
        <taxon>Bacilli</taxon>
        <taxon>Bacillales</taxon>
        <taxon>Bacillaceae</taxon>
        <taxon>Bacillus</taxon>
    </lineage>
</organism>
<dbReference type="RefSeq" id="WP_053602808.1">
    <property type="nucleotide sequence ID" value="NZ_CP012600.1"/>
</dbReference>
<dbReference type="OrthoDB" id="1724615at2"/>
<dbReference type="InterPro" id="IPR038076">
    <property type="entry name" value="MgtE_N_sf"/>
</dbReference>
<protein>
    <recommendedName>
        <fullName evidence="3">Magnesium transporter MgtE intracellular domain-containing protein</fullName>
    </recommendedName>
</protein>
<evidence type="ECO:0000256" key="2">
    <source>
        <dbReference type="SAM" id="Phobius"/>
    </source>
</evidence>
<name>A0A0M4G7L3_9BACI</name>
<evidence type="ECO:0000313" key="4">
    <source>
        <dbReference type="EMBL" id="ALC81058.1"/>
    </source>
</evidence>
<dbReference type="EMBL" id="CP012600">
    <property type="protein sequence ID" value="ALC81058.1"/>
    <property type="molecule type" value="Genomic_DNA"/>
</dbReference>
<proteinExistence type="predicted"/>
<dbReference type="STRING" id="1441095.AM592_05220"/>
<gene>
    <name evidence="4" type="ORF">AM592_05220</name>
</gene>
<dbReference type="SUPFAM" id="SSF158791">
    <property type="entry name" value="MgtE N-terminal domain-like"/>
    <property type="match status" value="1"/>
</dbReference>
<dbReference type="InterPro" id="IPR006668">
    <property type="entry name" value="Mg_transptr_MgtE_intracell_dom"/>
</dbReference>
<keyword evidence="5" id="KW-1185">Reference proteome</keyword>
<dbReference type="AlphaFoldDB" id="A0A0M4G7L3"/>
<keyword evidence="2" id="KW-1133">Transmembrane helix</keyword>
<feature type="region of interest" description="Disordered" evidence="1">
    <location>
        <begin position="113"/>
        <end position="136"/>
    </location>
</feature>
<keyword evidence="2" id="KW-0812">Transmembrane</keyword>
<dbReference type="PATRIC" id="fig|1441095.3.peg.1138"/>